<evidence type="ECO:0000256" key="2">
    <source>
        <dbReference type="SAM" id="Phobius"/>
    </source>
</evidence>
<dbReference type="EMBL" id="LNXY01000020">
    <property type="protein sequence ID" value="KTC88104.1"/>
    <property type="molecule type" value="Genomic_DNA"/>
</dbReference>
<dbReference type="STRING" id="1212489.Ldro_1723"/>
<accession>A0A0W0SXQ6</accession>
<feature type="transmembrane region" description="Helical" evidence="2">
    <location>
        <begin position="460"/>
        <end position="483"/>
    </location>
</feature>
<feature type="transmembrane region" description="Helical" evidence="2">
    <location>
        <begin position="434"/>
        <end position="454"/>
    </location>
</feature>
<keyword evidence="4" id="KW-1185">Reference proteome</keyword>
<proteinExistence type="predicted"/>
<dbReference type="Proteomes" id="UP000054736">
    <property type="component" value="Unassembled WGS sequence"/>
</dbReference>
<feature type="transmembrane region" description="Helical" evidence="2">
    <location>
        <begin position="331"/>
        <end position="352"/>
    </location>
</feature>
<feature type="transmembrane region" description="Helical" evidence="2">
    <location>
        <begin position="572"/>
        <end position="591"/>
    </location>
</feature>
<keyword evidence="1" id="KW-0175">Coiled coil</keyword>
<dbReference type="OrthoDB" id="5648334at2"/>
<evidence type="ECO:0000313" key="4">
    <source>
        <dbReference type="Proteomes" id="UP000054736"/>
    </source>
</evidence>
<evidence type="ECO:0000313" key="3">
    <source>
        <dbReference type="EMBL" id="KTC88104.1"/>
    </source>
</evidence>
<evidence type="ECO:0000256" key="1">
    <source>
        <dbReference type="SAM" id="Coils"/>
    </source>
</evidence>
<organism evidence="3 4">
    <name type="scientific">Legionella drozanskii LLAP-1</name>
    <dbReference type="NCBI Taxonomy" id="1212489"/>
    <lineage>
        <taxon>Bacteria</taxon>
        <taxon>Pseudomonadati</taxon>
        <taxon>Pseudomonadota</taxon>
        <taxon>Gammaproteobacteria</taxon>
        <taxon>Legionellales</taxon>
        <taxon>Legionellaceae</taxon>
        <taxon>Legionella</taxon>
    </lineage>
</organism>
<feature type="transmembrane region" description="Helical" evidence="2">
    <location>
        <begin position="547"/>
        <end position="566"/>
    </location>
</feature>
<dbReference type="PATRIC" id="fig|1212489.4.peg.1824"/>
<dbReference type="RefSeq" id="WP_058495997.1">
    <property type="nucleotide sequence ID" value="NZ_CAAAIU010000013.1"/>
</dbReference>
<dbReference type="AlphaFoldDB" id="A0A0W0SXQ6"/>
<keyword evidence="2" id="KW-0812">Transmembrane</keyword>
<evidence type="ECO:0008006" key="5">
    <source>
        <dbReference type="Google" id="ProtNLM"/>
    </source>
</evidence>
<keyword evidence="2" id="KW-0472">Membrane</keyword>
<feature type="coiled-coil region" evidence="1">
    <location>
        <begin position="358"/>
        <end position="415"/>
    </location>
</feature>
<feature type="coiled-coil region" evidence="1">
    <location>
        <begin position="27"/>
        <end position="54"/>
    </location>
</feature>
<gene>
    <name evidence="3" type="ORF">Ldro_1723</name>
</gene>
<sequence length="667" mass="76084">MGDISISIKGSFEAHSDIEKRSMRDLFDIHQAKKAQAKQEKREQEERIKWGSEELKVKARIELLLDTTELAAQRKVSPAFLPTLRTFYKAELDKQNPASFGFLTPEQKRRLVNQLLFTYYLLYAQYQLDEAEERRYTLEGHRKALKLCAQRIHELENTAVAGQEVPFEADLEANISLATKALKYLGLTAIASWVVEKIKQFMDNNTGSLVEWMSSINVKRLYWVWGGSMLSALFEMIPDDFYNKLEAQANMDVPSPVTGYMSWILYYTRFGINLFLLLKHVYHPSKDEMDIPQSERFLTQWNQRKFALLNDSIWGFANMLCHLLLRGPGILGYAGNIVTVGLLLMDVILTIWRFWEEHTKHVANLQAIKRDKEKLEAEIAAVQLKFMNKMNPAEEQTLKDQLEDLKTDLKRLMELKAKTKFDWKYKAFSLTNDLVYAVGLMMAFSVMCCFFFPPATIVPATALIIALCGAALCFVLTFATAVASGTIEIAKTKETRALEIKHCNELVAEFEKTIDPNRRKQLYLEIKLGLAESEYQQRMVRFQVVKLIRSSLIDALIPPLVFVSLMFMPIGIGLAVLAAGFALAILTNAMINRFEPQREELPGFDENDFLAFEETPTLKHFEEPQDSGAFAGLINLFGVNKAKEGYVKLAATDEVLTDNGEKEYVVS</sequence>
<keyword evidence="2" id="KW-1133">Transmembrane helix</keyword>
<protein>
    <recommendedName>
        <fullName evidence="5">Coiled-coil protein</fullName>
    </recommendedName>
</protein>
<reference evidence="3 4" key="1">
    <citation type="submission" date="2015-11" db="EMBL/GenBank/DDBJ databases">
        <title>Genomic analysis of 38 Legionella species identifies large and diverse effector repertoires.</title>
        <authorList>
            <person name="Burstein D."/>
            <person name="Amaro F."/>
            <person name="Zusman T."/>
            <person name="Lifshitz Z."/>
            <person name="Cohen O."/>
            <person name="Gilbert J.A."/>
            <person name="Pupko T."/>
            <person name="Shuman H.A."/>
            <person name="Segal G."/>
        </authorList>
    </citation>
    <scope>NUCLEOTIDE SEQUENCE [LARGE SCALE GENOMIC DNA]</scope>
    <source>
        <strain evidence="3 4">ATCC 700990</strain>
    </source>
</reference>
<name>A0A0W0SXQ6_9GAMM</name>
<comment type="caution">
    <text evidence="3">The sequence shown here is derived from an EMBL/GenBank/DDBJ whole genome shotgun (WGS) entry which is preliminary data.</text>
</comment>